<sequence>MTNQLDHAFHALADPTRRAILARLAQGPAAVGQIETPIRMAMPTLLQHLRVLERGGLIATEKQGRQRICHLRPEAVREAEAWLSRQRAVWEARLDQLDAYVLTLKEQENG</sequence>
<dbReference type="InterPro" id="IPR011991">
    <property type="entry name" value="ArsR-like_HTH"/>
</dbReference>
<dbReference type="Proteomes" id="UP000689967">
    <property type="component" value="Unassembled WGS sequence"/>
</dbReference>
<comment type="caution">
    <text evidence="2">The sequence shown here is derived from an EMBL/GenBank/DDBJ whole genome shotgun (WGS) entry which is preliminary data.</text>
</comment>
<dbReference type="CDD" id="cd00090">
    <property type="entry name" value="HTH_ARSR"/>
    <property type="match status" value="1"/>
</dbReference>
<name>A0ABS6H921_9PROT</name>
<dbReference type="PANTHER" id="PTHR38600">
    <property type="entry name" value="TRANSCRIPTIONAL REGULATORY PROTEIN"/>
    <property type="match status" value="1"/>
</dbReference>
<dbReference type="SMART" id="SM00418">
    <property type="entry name" value="HTH_ARSR"/>
    <property type="match status" value="1"/>
</dbReference>
<evidence type="ECO:0000259" key="1">
    <source>
        <dbReference type="PROSITE" id="PS50987"/>
    </source>
</evidence>
<gene>
    <name evidence="2" type="ORF">JJQ90_15910</name>
</gene>
<organism evidence="2 3">
    <name type="scientific">Falsiroseomonas oleicola</name>
    <dbReference type="NCBI Taxonomy" id="2801474"/>
    <lineage>
        <taxon>Bacteria</taxon>
        <taxon>Pseudomonadati</taxon>
        <taxon>Pseudomonadota</taxon>
        <taxon>Alphaproteobacteria</taxon>
        <taxon>Acetobacterales</taxon>
        <taxon>Roseomonadaceae</taxon>
        <taxon>Falsiroseomonas</taxon>
    </lineage>
</organism>
<evidence type="ECO:0000313" key="3">
    <source>
        <dbReference type="Proteomes" id="UP000689967"/>
    </source>
</evidence>
<accession>A0ABS6H921</accession>
<dbReference type="Pfam" id="PF12840">
    <property type="entry name" value="HTH_20"/>
    <property type="match status" value="1"/>
</dbReference>
<reference evidence="2 3" key="1">
    <citation type="submission" date="2021-01" db="EMBL/GenBank/DDBJ databases">
        <title>Roseomonas sp. nov, a bacterium isolated from an oil production mixture in Yumen Oilfield.</title>
        <authorList>
            <person name="Wu D."/>
        </authorList>
    </citation>
    <scope>NUCLEOTIDE SEQUENCE [LARGE SCALE GENOMIC DNA]</scope>
    <source>
        <strain evidence="2 3">ROY-5-3</strain>
    </source>
</reference>
<dbReference type="NCBIfam" id="NF033788">
    <property type="entry name" value="HTH_metalloreg"/>
    <property type="match status" value="1"/>
</dbReference>
<dbReference type="RefSeq" id="WP_216877032.1">
    <property type="nucleotide sequence ID" value="NZ_JAERQM010000004.1"/>
</dbReference>
<protein>
    <submittedName>
        <fullName evidence="2">Helix-turn-helix transcriptional regulator</fullName>
    </submittedName>
</protein>
<feature type="domain" description="HTH arsR-type" evidence="1">
    <location>
        <begin position="1"/>
        <end position="91"/>
    </location>
</feature>
<dbReference type="PANTHER" id="PTHR38600:SF2">
    <property type="entry name" value="SLL0088 PROTEIN"/>
    <property type="match status" value="1"/>
</dbReference>
<proteinExistence type="predicted"/>
<dbReference type="PROSITE" id="PS50987">
    <property type="entry name" value="HTH_ARSR_2"/>
    <property type="match status" value="1"/>
</dbReference>
<keyword evidence="3" id="KW-1185">Reference proteome</keyword>
<dbReference type="EMBL" id="JAERQM010000004">
    <property type="protein sequence ID" value="MBU8545207.1"/>
    <property type="molecule type" value="Genomic_DNA"/>
</dbReference>
<dbReference type="InterPro" id="IPR001845">
    <property type="entry name" value="HTH_ArsR_DNA-bd_dom"/>
</dbReference>
<evidence type="ECO:0000313" key="2">
    <source>
        <dbReference type="EMBL" id="MBU8545207.1"/>
    </source>
</evidence>